<sequence>MRSIERSYKKIQSHNPNLGTYPCLAKAIEGKEFSRKYLVKAFSKLMPESEYAKNEKKELIGYLENLSKSSEEGEFCTKFHSGSI</sequence>
<protein>
    <submittedName>
        <fullName evidence="1">Uncharacterized protein</fullName>
    </submittedName>
</protein>
<proteinExistence type="predicted"/>
<accession>A0A0G0BBT2</accession>
<organism evidence="1 2">
    <name type="scientific">Candidatus Nomurabacteria bacterium GW2011_GWE1_35_16</name>
    <dbReference type="NCBI Taxonomy" id="1618761"/>
    <lineage>
        <taxon>Bacteria</taxon>
        <taxon>Candidatus Nomuraibacteriota</taxon>
    </lineage>
</organism>
<evidence type="ECO:0000313" key="1">
    <source>
        <dbReference type="EMBL" id="KKP66938.1"/>
    </source>
</evidence>
<reference evidence="1 2" key="1">
    <citation type="journal article" date="2015" name="Nature">
        <title>rRNA introns, odd ribosomes, and small enigmatic genomes across a large radiation of phyla.</title>
        <authorList>
            <person name="Brown C.T."/>
            <person name="Hug L.A."/>
            <person name="Thomas B.C."/>
            <person name="Sharon I."/>
            <person name="Castelle C.J."/>
            <person name="Singh A."/>
            <person name="Wilkins M.J."/>
            <person name="Williams K.H."/>
            <person name="Banfield J.F."/>
        </authorList>
    </citation>
    <scope>NUCLEOTIDE SEQUENCE [LARGE SCALE GENOMIC DNA]</scope>
</reference>
<dbReference type="AlphaFoldDB" id="A0A0G0BBT2"/>
<evidence type="ECO:0000313" key="2">
    <source>
        <dbReference type="Proteomes" id="UP000034952"/>
    </source>
</evidence>
<gene>
    <name evidence="1" type="ORF">UR64_C0001G0017</name>
</gene>
<name>A0A0G0BBT2_9BACT</name>
<comment type="caution">
    <text evidence="1">The sequence shown here is derived from an EMBL/GenBank/DDBJ whole genome shotgun (WGS) entry which is preliminary data.</text>
</comment>
<dbReference type="EMBL" id="LBPY01000001">
    <property type="protein sequence ID" value="KKP66938.1"/>
    <property type="molecule type" value="Genomic_DNA"/>
</dbReference>
<dbReference type="Proteomes" id="UP000034952">
    <property type="component" value="Unassembled WGS sequence"/>
</dbReference>